<gene>
    <name evidence="2" type="ORF">ATNIH1004_008283</name>
</gene>
<dbReference type="OrthoDB" id="2853639at2759"/>
<dbReference type="SUPFAM" id="SSF49344">
    <property type="entry name" value="CBD9-like"/>
    <property type="match status" value="1"/>
</dbReference>
<dbReference type="AlphaFoldDB" id="A0A5M9MAL5"/>
<name>A0A5M9MAL5_9EURO</name>
<dbReference type="GeneID" id="54330985"/>
<protein>
    <recommendedName>
        <fullName evidence="1">Cellobiose dehydrogenase-like cytochrome domain-containing protein</fullName>
    </recommendedName>
</protein>
<dbReference type="PANTHER" id="PTHR47190:SF1">
    <property type="entry name" value="GLUCOSE-METHANOL-CHOLINE OXIDOREDUCTASE N-TERMINAL DOMAIN-CONTAINING PROTEIN"/>
    <property type="match status" value="1"/>
</dbReference>
<accession>A0A5M9MAL5</accession>
<dbReference type="CDD" id="cd09630">
    <property type="entry name" value="CDH_like_cytochrome"/>
    <property type="match status" value="1"/>
</dbReference>
<dbReference type="Gene3D" id="2.60.40.1210">
    <property type="entry name" value="Cellobiose dehydrogenase, cytochrome domain"/>
    <property type="match status" value="1"/>
</dbReference>
<dbReference type="RefSeq" id="XP_033423446.1">
    <property type="nucleotide sequence ID" value="XM_033572894.1"/>
</dbReference>
<dbReference type="VEuPathDB" id="FungiDB:EYZ11_005458"/>
<feature type="domain" description="Cellobiose dehydrogenase-like cytochrome" evidence="1">
    <location>
        <begin position="353"/>
        <end position="490"/>
    </location>
</feature>
<reference evidence="2 3" key="1">
    <citation type="submission" date="2019-08" db="EMBL/GenBank/DDBJ databases">
        <title>The genome sequence of a newly discovered highly antifungal drug resistant Aspergillus species, Aspergillus tanneri NIH 1004.</title>
        <authorList>
            <person name="Mounaud S."/>
            <person name="Singh I."/>
            <person name="Joardar V."/>
            <person name="Pakala S."/>
            <person name="Pakala S."/>
            <person name="Venepally P."/>
            <person name="Chung J.K."/>
            <person name="Losada L."/>
            <person name="Nierman W.C."/>
        </authorList>
    </citation>
    <scope>NUCLEOTIDE SEQUENCE [LARGE SCALE GENOMIC DNA]</scope>
    <source>
        <strain evidence="2 3">NIH1004</strain>
    </source>
</reference>
<organism evidence="2 3">
    <name type="scientific">Aspergillus tanneri</name>
    <dbReference type="NCBI Taxonomy" id="1220188"/>
    <lineage>
        <taxon>Eukaryota</taxon>
        <taxon>Fungi</taxon>
        <taxon>Dikarya</taxon>
        <taxon>Ascomycota</taxon>
        <taxon>Pezizomycotina</taxon>
        <taxon>Eurotiomycetes</taxon>
        <taxon>Eurotiomycetidae</taxon>
        <taxon>Eurotiales</taxon>
        <taxon>Aspergillaceae</taxon>
        <taxon>Aspergillus</taxon>
        <taxon>Aspergillus subgen. Circumdati</taxon>
    </lineage>
</organism>
<dbReference type="InterPro" id="IPR015920">
    <property type="entry name" value="Cellobiose_DH-like_cyt"/>
</dbReference>
<evidence type="ECO:0000313" key="2">
    <source>
        <dbReference type="EMBL" id="KAA8644085.1"/>
    </source>
</evidence>
<sequence length="504" mass="56315">MPLVTLPNEILCLLPLYIDNIESFTNAASSCRRLRDTFYTAHPNTILRLAVASAPTFFSPHPHFLIAATVRQASNWALGDASRTKELRRALQGGINSLLDFSIQYSGLSLPQIRSMHQSRFSILNPLSDLIDKMAGSQWYATPEFWNGGVSEPYTLDTEASRATFQIVIYGELFGPSMLAFLEPERADLPFFDVHTRLDYFTYCVPDWVCKSYPGFEVLPTGPYALDVEPPREGDQVALHYILRCGRWRRLWTASILEIMTFLGEEQTNKDSNMENEESWREKMLRDALLCQGLEGMQLVTVPEEKVDKDVMQRFRWIKKHIDKLERPPSVERLGKGGSTLVSHAPDPSNENCKERQGWCGIALGGSMTDSLLFVAYADGDVVRTSLRFTHKYAAPGVYTGNATVAEIAHEVTETGISFIFHCQDCLHWSQDGGSGRASTGSSMLDLGYAQSVQDPGNPSCAREAPLMLHDAQGTWTAMLDESATSDSYDQWRALANPTVPDNC</sequence>
<dbReference type="Pfam" id="PF16010">
    <property type="entry name" value="CDH-cyt"/>
    <property type="match status" value="1"/>
</dbReference>
<dbReference type="InterPro" id="IPR053208">
    <property type="entry name" value="GMC_Oxidoreductase_CD"/>
</dbReference>
<dbReference type="EMBL" id="QUQM01000006">
    <property type="protein sequence ID" value="KAA8644085.1"/>
    <property type="molecule type" value="Genomic_DNA"/>
</dbReference>
<dbReference type="PANTHER" id="PTHR47190">
    <property type="entry name" value="DEHYDROGENASE, PUTATIVE-RELATED"/>
    <property type="match status" value="1"/>
</dbReference>
<evidence type="ECO:0000313" key="3">
    <source>
        <dbReference type="Proteomes" id="UP000324241"/>
    </source>
</evidence>
<evidence type="ECO:0000259" key="1">
    <source>
        <dbReference type="Pfam" id="PF16010"/>
    </source>
</evidence>
<comment type="caution">
    <text evidence="2">The sequence shown here is derived from an EMBL/GenBank/DDBJ whole genome shotgun (WGS) entry which is preliminary data.</text>
</comment>
<dbReference type="Proteomes" id="UP000324241">
    <property type="component" value="Unassembled WGS sequence"/>
</dbReference>
<proteinExistence type="predicted"/>
<dbReference type="VEuPathDB" id="FungiDB:EYZ11_005453"/>